<accession>A0ABY3ZH72</accession>
<dbReference type="CDD" id="cd00090">
    <property type="entry name" value="HTH_ARSR"/>
    <property type="match status" value="1"/>
</dbReference>
<dbReference type="SUPFAM" id="SSF54909">
    <property type="entry name" value="Dimeric alpha+beta barrel"/>
    <property type="match status" value="1"/>
</dbReference>
<dbReference type="InterPro" id="IPR011991">
    <property type="entry name" value="ArsR-like_HTH"/>
</dbReference>
<dbReference type="PROSITE" id="PS00519">
    <property type="entry name" value="HTH_ASNC_1"/>
    <property type="match status" value="1"/>
</dbReference>
<dbReference type="PANTHER" id="PTHR30154">
    <property type="entry name" value="LEUCINE-RESPONSIVE REGULATORY PROTEIN"/>
    <property type="match status" value="1"/>
</dbReference>
<evidence type="ECO:0000256" key="2">
    <source>
        <dbReference type="ARBA" id="ARBA00023125"/>
    </source>
</evidence>
<dbReference type="InterPro" id="IPR036390">
    <property type="entry name" value="WH_DNA-bd_sf"/>
</dbReference>
<dbReference type="InterPro" id="IPR036388">
    <property type="entry name" value="WH-like_DNA-bd_sf"/>
</dbReference>
<dbReference type="Pfam" id="PF01037">
    <property type="entry name" value="AsnC_trans_reg"/>
    <property type="match status" value="1"/>
</dbReference>
<keyword evidence="3" id="KW-0804">Transcription</keyword>
<evidence type="ECO:0000256" key="3">
    <source>
        <dbReference type="ARBA" id="ARBA00023163"/>
    </source>
</evidence>
<dbReference type="SMART" id="SM00344">
    <property type="entry name" value="HTH_ASNC"/>
    <property type="match status" value="1"/>
</dbReference>
<evidence type="ECO:0000313" key="6">
    <source>
        <dbReference type="Proteomes" id="UP000831019"/>
    </source>
</evidence>
<dbReference type="Proteomes" id="UP000831019">
    <property type="component" value="Chromosome"/>
</dbReference>
<dbReference type="SUPFAM" id="SSF46785">
    <property type="entry name" value="Winged helix' DNA-binding domain"/>
    <property type="match status" value="1"/>
</dbReference>
<dbReference type="Gene3D" id="3.30.70.920">
    <property type="match status" value="1"/>
</dbReference>
<dbReference type="InterPro" id="IPR019888">
    <property type="entry name" value="Tscrpt_reg_AsnC-like"/>
</dbReference>
<dbReference type="PANTHER" id="PTHR30154:SF34">
    <property type="entry name" value="TRANSCRIPTIONAL REGULATOR AZLB"/>
    <property type="match status" value="1"/>
</dbReference>
<dbReference type="PRINTS" id="PR00033">
    <property type="entry name" value="HTHASNC"/>
</dbReference>
<dbReference type="InterPro" id="IPR011008">
    <property type="entry name" value="Dimeric_a/b-barrel"/>
</dbReference>
<evidence type="ECO:0000259" key="4">
    <source>
        <dbReference type="PROSITE" id="PS50956"/>
    </source>
</evidence>
<dbReference type="InterPro" id="IPR019885">
    <property type="entry name" value="Tscrpt_reg_HTH_AsnC-type_CS"/>
</dbReference>
<reference evidence="6" key="1">
    <citation type="journal article" date="2022" name="Microorganisms">
        <title>Beyond the ABCs#Discovery of Three New Plasmid Types in Rhodobacterales (RepQ, RepY, RepW).</title>
        <authorList>
            <person name="Freese H.M."/>
            <person name="Ringel V."/>
            <person name="Overmann J."/>
            <person name="Petersen J."/>
        </authorList>
    </citation>
    <scope>NUCLEOTIDE SEQUENCE [LARGE SCALE GENOMIC DNA]</scope>
    <source>
        <strain evidence="6">DSM 109990</strain>
    </source>
</reference>
<protein>
    <submittedName>
        <fullName evidence="5">Leucine-responsive regulatory protein</fullName>
    </submittedName>
</protein>
<gene>
    <name evidence="5" type="primary">lrp_1</name>
    <name evidence="5" type="ORF">DSM109990_00684</name>
</gene>
<sequence>MSSETDLTGVPGKEYCACVKLYCVQPVGCYKNRKFTEDDMAGTRLDPIDRMILAELQSDGRMTNVELAKRVGISAPPCLRRVRTLEEQGYIKGYHADVDARELGFEVQVFAMVGLASQAEVDLSAFEEKCRSWPLVRECHMLNGEVDFILKCVAPDLSSFQSFLTGQLLTTPNVESVKTSLVIRGAKDDPGVPFDVLEARLSTAP</sequence>
<dbReference type="InterPro" id="IPR019887">
    <property type="entry name" value="Tscrpt_reg_AsnC/Lrp_C"/>
</dbReference>
<evidence type="ECO:0000313" key="5">
    <source>
        <dbReference type="EMBL" id="UOA13891.1"/>
    </source>
</evidence>
<dbReference type="PROSITE" id="PS50956">
    <property type="entry name" value="HTH_ASNC_2"/>
    <property type="match status" value="1"/>
</dbReference>
<proteinExistence type="predicted"/>
<keyword evidence="1" id="KW-0805">Transcription regulation</keyword>
<keyword evidence="6" id="KW-1185">Reference proteome</keyword>
<dbReference type="Gene3D" id="1.10.10.10">
    <property type="entry name" value="Winged helix-like DNA-binding domain superfamily/Winged helix DNA-binding domain"/>
    <property type="match status" value="1"/>
</dbReference>
<feature type="domain" description="HTH asnC-type" evidence="4">
    <location>
        <begin position="45"/>
        <end position="106"/>
    </location>
</feature>
<evidence type="ECO:0000256" key="1">
    <source>
        <dbReference type="ARBA" id="ARBA00023015"/>
    </source>
</evidence>
<dbReference type="InterPro" id="IPR000485">
    <property type="entry name" value="AsnC-type_HTH_dom"/>
</dbReference>
<dbReference type="Pfam" id="PF13412">
    <property type="entry name" value="HTH_24"/>
    <property type="match status" value="1"/>
</dbReference>
<keyword evidence="2" id="KW-0238">DNA-binding</keyword>
<dbReference type="EMBL" id="CP085144">
    <property type="protein sequence ID" value="UOA13891.1"/>
    <property type="molecule type" value="Genomic_DNA"/>
</dbReference>
<name>A0ABY3ZH72_9RHOB</name>
<organism evidence="5 6">
    <name type="scientific">Sulfitobacter dubius</name>
    <dbReference type="NCBI Taxonomy" id="218673"/>
    <lineage>
        <taxon>Bacteria</taxon>
        <taxon>Pseudomonadati</taxon>
        <taxon>Pseudomonadota</taxon>
        <taxon>Alphaproteobacteria</taxon>
        <taxon>Rhodobacterales</taxon>
        <taxon>Roseobacteraceae</taxon>
        <taxon>Sulfitobacter</taxon>
    </lineage>
</organism>